<evidence type="ECO:0000313" key="1">
    <source>
        <dbReference type="EMBL" id="PNP75819.1"/>
    </source>
</evidence>
<protein>
    <submittedName>
        <fullName evidence="1">Uncharacterized protein</fullName>
    </submittedName>
</protein>
<accession>A0A2K0W0K4</accession>
<reference evidence="1 2" key="1">
    <citation type="submission" date="2017-06" db="EMBL/GenBank/DDBJ databases">
        <title>Genome of Fusarium nygamai isolate CS10214.</title>
        <authorList>
            <person name="Gardiner D.M."/>
            <person name="Obanor F."/>
            <person name="Kazan K."/>
        </authorList>
    </citation>
    <scope>NUCLEOTIDE SEQUENCE [LARGE SCALE GENOMIC DNA]</scope>
    <source>
        <strain evidence="1 2">CS10214</strain>
    </source>
</reference>
<name>A0A2K0W0K4_GIBNY</name>
<gene>
    <name evidence="1" type="ORF">FNYG_10897</name>
</gene>
<dbReference type="AlphaFoldDB" id="A0A2K0W0K4"/>
<dbReference type="EMBL" id="MTQA01000165">
    <property type="protein sequence ID" value="PNP75819.1"/>
    <property type="molecule type" value="Genomic_DNA"/>
</dbReference>
<comment type="caution">
    <text evidence="1">The sequence shown here is derived from an EMBL/GenBank/DDBJ whole genome shotgun (WGS) entry which is preliminary data.</text>
</comment>
<sequence length="85" mass="9749">MDSWCFPHFDTEPVKQTDDVHRPSVRVIPIFFDHNDGGSLPTGLRDIGQRRRALHRRCSDLGAAYIREKGKKHDYHMALTFIGAS</sequence>
<evidence type="ECO:0000313" key="2">
    <source>
        <dbReference type="Proteomes" id="UP000236664"/>
    </source>
</evidence>
<proteinExistence type="predicted"/>
<dbReference type="OrthoDB" id="4975983at2759"/>
<organism evidence="1 2">
    <name type="scientific">Gibberella nygamai</name>
    <name type="common">Bean root rot disease fungus</name>
    <name type="synonym">Fusarium nygamai</name>
    <dbReference type="NCBI Taxonomy" id="42673"/>
    <lineage>
        <taxon>Eukaryota</taxon>
        <taxon>Fungi</taxon>
        <taxon>Dikarya</taxon>
        <taxon>Ascomycota</taxon>
        <taxon>Pezizomycotina</taxon>
        <taxon>Sordariomycetes</taxon>
        <taxon>Hypocreomycetidae</taxon>
        <taxon>Hypocreales</taxon>
        <taxon>Nectriaceae</taxon>
        <taxon>Fusarium</taxon>
        <taxon>Fusarium fujikuroi species complex</taxon>
    </lineage>
</organism>
<keyword evidence="2" id="KW-1185">Reference proteome</keyword>
<dbReference type="Proteomes" id="UP000236664">
    <property type="component" value="Unassembled WGS sequence"/>
</dbReference>